<evidence type="ECO:0000256" key="11">
    <source>
        <dbReference type="ARBA" id="ARBA00023012"/>
    </source>
</evidence>
<evidence type="ECO:0000256" key="2">
    <source>
        <dbReference type="ARBA" id="ARBA00004141"/>
    </source>
</evidence>
<keyword evidence="16" id="KW-1185">Reference proteome</keyword>
<dbReference type="Proteomes" id="UP001208771">
    <property type="component" value="Unassembled WGS sequence"/>
</dbReference>
<comment type="caution">
    <text evidence="15">The sequence shown here is derived from an EMBL/GenBank/DDBJ whole genome shotgun (WGS) entry which is preliminary data.</text>
</comment>
<comment type="subcellular location">
    <subcellularLocation>
        <location evidence="2">Membrane</location>
        <topology evidence="2">Multi-pass membrane protein</topology>
    </subcellularLocation>
</comment>
<evidence type="ECO:0000256" key="8">
    <source>
        <dbReference type="ARBA" id="ARBA00022777"/>
    </source>
</evidence>
<evidence type="ECO:0000256" key="12">
    <source>
        <dbReference type="ARBA" id="ARBA00023136"/>
    </source>
</evidence>
<accession>A0AAE3STJ1</accession>
<name>A0AAE3STJ1_9HYPH</name>
<dbReference type="PANTHER" id="PTHR41523">
    <property type="entry name" value="TWO-COMPONENT SYSTEM SENSOR PROTEIN"/>
    <property type="match status" value="1"/>
</dbReference>
<keyword evidence="4" id="KW-0597">Phosphoprotein</keyword>
<evidence type="ECO:0000256" key="4">
    <source>
        <dbReference type="ARBA" id="ARBA00022553"/>
    </source>
</evidence>
<comment type="catalytic activity">
    <reaction evidence="1">
        <text>ATP + protein L-histidine = ADP + protein N-phospho-L-histidine.</text>
        <dbReference type="EC" id="2.7.13.3"/>
    </reaction>
</comment>
<keyword evidence="5" id="KW-0808">Transferase</keyword>
<protein>
    <recommendedName>
        <fullName evidence="3">histidine kinase</fullName>
        <ecNumber evidence="3">2.7.13.3</ecNumber>
    </recommendedName>
</protein>
<dbReference type="InterPro" id="IPR025201">
    <property type="entry name" value="KdpD_TM"/>
</dbReference>
<keyword evidence="8" id="KW-0418">Kinase</keyword>
<dbReference type="EMBL" id="JANFPI010000001">
    <property type="protein sequence ID" value="MCX8995738.1"/>
    <property type="molecule type" value="Genomic_DNA"/>
</dbReference>
<dbReference type="InterPro" id="IPR038318">
    <property type="entry name" value="KdpD_sf"/>
</dbReference>
<evidence type="ECO:0000256" key="5">
    <source>
        <dbReference type="ARBA" id="ARBA00022679"/>
    </source>
</evidence>
<keyword evidence="9" id="KW-0067">ATP-binding</keyword>
<dbReference type="PANTHER" id="PTHR41523:SF8">
    <property type="entry name" value="ETHYLENE RESPONSE SENSOR PROTEIN"/>
    <property type="match status" value="1"/>
</dbReference>
<evidence type="ECO:0000313" key="15">
    <source>
        <dbReference type="EMBL" id="MCX8995738.1"/>
    </source>
</evidence>
<sequence length="357" mass="38919">MPKKIGHFRKFPAFKAARGELTRRQEAASYLYSLGIFAIALALRFWLEPVLPPGIPFLTFFPAVVIAGFLFGVRAGMVVAVLSGISAWYFFVAPGEPFFAKGTLTAMALYIIVVATDLFLLSVMMSAYRADLQARRDLERMADEREILMNELDHRLKNVFATMNAVITLSQRHASTSGELANKLKERLNSMARSSLLLRQPGHSGPTTLSAVVRQAISPFCAGDTNRFKLAGPSIAAAGQTSVVLSLILHELGTNAAKYGALSTSRGQVEISWKEVLLSDAPGEPRLEMVWRETRGPAPPSEEPERKGFGSTLISRVIAMLDGEARIEFPASGACVTMTIPMRAIAKPLEESEEAGF</sequence>
<gene>
    <name evidence="15" type="ORF">NOF55_01315</name>
</gene>
<dbReference type="GO" id="GO:0000160">
    <property type="term" value="P:phosphorelay signal transduction system"/>
    <property type="evidence" value="ECO:0007669"/>
    <property type="project" value="UniProtKB-KW"/>
</dbReference>
<evidence type="ECO:0000256" key="9">
    <source>
        <dbReference type="ARBA" id="ARBA00022840"/>
    </source>
</evidence>
<dbReference type="GO" id="GO:0016020">
    <property type="term" value="C:membrane"/>
    <property type="evidence" value="ECO:0007669"/>
    <property type="project" value="UniProtKB-SubCell"/>
</dbReference>
<keyword evidence="10 13" id="KW-1133">Transmembrane helix</keyword>
<dbReference type="Pfam" id="PF07536">
    <property type="entry name" value="HWE_HK"/>
    <property type="match status" value="1"/>
</dbReference>
<evidence type="ECO:0000256" key="1">
    <source>
        <dbReference type="ARBA" id="ARBA00000085"/>
    </source>
</evidence>
<dbReference type="Gene3D" id="1.20.120.620">
    <property type="entry name" value="Backbone structure of the membrane domain of e. Coli histidine kinase receptor kdpd"/>
    <property type="match status" value="1"/>
</dbReference>
<dbReference type="GO" id="GO:0005524">
    <property type="term" value="F:ATP binding"/>
    <property type="evidence" value="ECO:0007669"/>
    <property type="project" value="UniProtKB-KW"/>
</dbReference>
<keyword evidence="7" id="KW-0547">Nucleotide-binding</keyword>
<evidence type="ECO:0000256" key="3">
    <source>
        <dbReference type="ARBA" id="ARBA00012438"/>
    </source>
</evidence>
<organism evidence="15 16">
    <name type="scientific">Ectorhizobium quercum</name>
    <dbReference type="NCBI Taxonomy" id="2965071"/>
    <lineage>
        <taxon>Bacteria</taxon>
        <taxon>Pseudomonadati</taxon>
        <taxon>Pseudomonadota</taxon>
        <taxon>Alphaproteobacteria</taxon>
        <taxon>Hyphomicrobiales</taxon>
        <taxon>Rhizobiaceae</taxon>
        <taxon>Ectorhizobium</taxon>
    </lineage>
</organism>
<dbReference type="InterPro" id="IPR011102">
    <property type="entry name" value="Sig_transdc_His_kinase_HWE"/>
</dbReference>
<dbReference type="Pfam" id="PF13493">
    <property type="entry name" value="DUF4118"/>
    <property type="match status" value="1"/>
</dbReference>
<dbReference type="SMART" id="SM00911">
    <property type="entry name" value="HWE_HK"/>
    <property type="match status" value="1"/>
</dbReference>
<dbReference type="AlphaFoldDB" id="A0AAE3STJ1"/>
<keyword evidence="11" id="KW-0902">Two-component regulatory system</keyword>
<evidence type="ECO:0000313" key="16">
    <source>
        <dbReference type="Proteomes" id="UP001208771"/>
    </source>
</evidence>
<evidence type="ECO:0000256" key="7">
    <source>
        <dbReference type="ARBA" id="ARBA00022741"/>
    </source>
</evidence>
<reference evidence="15" key="1">
    <citation type="submission" date="2022-07" db="EMBL/GenBank/DDBJ databases">
        <title>Ectorhizobium quercum gen.nov., sp. nov.</title>
        <authorList>
            <person name="Ma T."/>
            <person name="Li Y."/>
        </authorList>
    </citation>
    <scope>NUCLEOTIDE SEQUENCE</scope>
    <source>
        <strain evidence="15">BDR2-2</strain>
    </source>
</reference>
<evidence type="ECO:0000256" key="6">
    <source>
        <dbReference type="ARBA" id="ARBA00022692"/>
    </source>
</evidence>
<keyword evidence="6 13" id="KW-0812">Transmembrane</keyword>
<feature type="transmembrane region" description="Helical" evidence="13">
    <location>
        <begin position="107"/>
        <end position="128"/>
    </location>
</feature>
<feature type="domain" description="Signal transduction histidine kinase HWE region" evidence="14">
    <location>
        <begin position="151"/>
        <end position="234"/>
    </location>
</feature>
<evidence type="ECO:0000256" key="10">
    <source>
        <dbReference type="ARBA" id="ARBA00022989"/>
    </source>
</evidence>
<dbReference type="InterPro" id="IPR036890">
    <property type="entry name" value="HATPase_C_sf"/>
</dbReference>
<feature type="transmembrane region" description="Helical" evidence="13">
    <location>
        <begin position="78"/>
        <end position="95"/>
    </location>
</feature>
<evidence type="ECO:0000259" key="14">
    <source>
        <dbReference type="SMART" id="SM00911"/>
    </source>
</evidence>
<dbReference type="EC" id="2.7.13.3" evidence="3"/>
<dbReference type="Gene3D" id="3.30.565.10">
    <property type="entry name" value="Histidine kinase-like ATPase, C-terminal domain"/>
    <property type="match status" value="1"/>
</dbReference>
<proteinExistence type="predicted"/>
<evidence type="ECO:0000256" key="13">
    <source>
        <dbReference type="SAM" id="Phobius"/>
    </source>
</evidence>
<feature type="transmembrane region" description="Helical" evidence="13">
    <location>
        <begin position="53"/>
        <end position="71"/>
    </location>
</feature>
<keyword evidence="12 13" id="KW-0472">Membrane</keyword>
<feature type="transmembrane region" description="Helical" evidence="13">
    <location>
        <begin position="27"/>
        <end position="47"/>
    </location>
</feature>
<dbReference type="GO" id="GO:0004673">
    <property type="term" value="F:protein histidine kinase activity"/>
    <property type="evidence" value="ECO:0007669"/>
    <property type="project" value="UniProtKB-EC"/>
</dbReference>
<dbReference type="RefSeq" id="WP_306409512.1">
    <property type="nucleotide sequence ID" value="NZ_JANFPI010000001.1"/>
</dbReference>